<evidence type="ECO:0000313" key="3">
    <source>
        <dbReference type="Proteomes" id="UP000663651"/>
    </source>
</evidence>
<feature type="transmembrane region" description="Helical" evidence="1">
    <location>
        <begin position="17"/>
        <end position="37"/>
    </location>
</feature>
<proteinExistence type="predicted"/>
<dbReference type="Proteomes" id="UP000663651">
    <property type="component" value="Chromosome"/>
</dbReference>
<evidence type="ECO:0000313" key="2">
    <source>
        <dbReference type="EMBL" id="QSV44929.1"/>
    </source>
</evidence>
<keyword evidence="3" id="KW-1185">Reference proteome</keyword>
<accession>A0ABX7Q0S6</accession>
<evidence type="ECO:0000256" key="1">
    <source>
        <dbReference type="SAM" id="Phobius"/>
    </source>
</evidence>
<keyword evidence="1" id="KW-1133">Transmembrane helix</keyword>
<feature type="transmembrane region" description="Helical" evidence="1">
    <location>
        <begin position="132"/>
        <end position="159"/>
    </location>
</feature>
<protein>
    <submittedName>
        <fullName evidence="2">ABC transporter permease</fullName>
    </submittedName>
</protein>
<sequence>MFDIIAVTLKGIIRDRVFHGILMVAIIFLFIPTVSSLSMRQVTELSITLSLSLISLILLLLSVFLGATSLWKDMERRYTFSVISLPHSRSAYLVGKFLGVAVFIFVTMILLGTVSMGVIWSASHIYPSERPIMWGIVAGSIVLEALKYILLVSFAFLFSTVSTSFFLPVFGTISVYLAGNASQQVYDYLNSPASQALPLFARKAALVLYYVLPNFSAFNLKVNAIYSIAVPPQGILIPLVYCVVYSSILMIVSSLIFSRREMV</sequence>
<feature type="transmembrane region" description="Helical" evidence="1">
    <location>
        <begin position="235"/>
        <end position="257"/>
    </location>
</feature>
<keyword evidence="1" id="KW-0812">Transmembrane</keyword>
<dbReference type="RefSeq" id="WP_207162743.1">
    <property type="nucleotide sequence ID" value="NZ_CP071382.1"/>
</dbReference>
<reference evidence="2 3" key="1">
    <citation type="submission" date="2021-03" db="EMBL/GenBank/DDBJ databases">
        <title>Geobacter metallireducens gen. nov. sp. nov., a microorganism capable of coupling the complete oxidation of organic compounds to the reduction of iron and other metals.</title>
        <authorList>
            <person name="Li Y."/>
        </authorList>
    </citation>
    <scope>NUCLEOTIDE SEQUENCE [LARGE SCALE GENOMIC DNA]</scope>
    <source>
        <strain evidence="2 3">Jerry-YX</strain>
    </source>
</reference>
<keyword evidence="1" id="KW-0472">Membrane</keyword>
<feature type="transmembrane region" description="Helical" evidence="1">
    <location>
        <begin position="165"/>
        <end position="186"/>
    </location>
</feature>
<dbReference type="PANTHER" id="PTHR43471:SF10">
    <property type="entry name" value="SLL1107 PROTEIN"/>
    <property type="match status" value="1"/>
</dbReference>
<feature type="transmembrane region" description="Helical" evidence="1">
    <location>
        <begin position="91"/>
        <end position="120"/>
    </location>
</feature>
<dbReference type="PANTHER" id="PTHR43471">
    <property type="entry name" value="ABC TRANSPORTER PERMEASE"/>
    <property type="match status" value="1"/>
</dbReference>
<gene>
    <name evidence="2" type="ORF">JZM60_12310</name>
</gene>
<dbReference type="EMBL" id="CP071382">
    <property type="protein sequence ID" value="QSV44929.1"/>
    <property type="molecule type" value="Genomic_DNA"/>
</dbReference>
<organism evidence="2 3">
    <name type="scientific">Geobacter benzoatilyticus</name>
    <dbReference type="NCBI Taxonomy" id="2815309"/>
    <lineage>
        <taxon>Bacteria</taxon>
        <taxon>Pseudomonadati</taxon>
        <taxon>Thermodesulfobacteriota</taxon>
        <taxon>Desulfuromonadia</taxon>
        <taxon>Geobacterales</taxon>
        <taxon>Geobacteraceae</taxon>
        <taxon>Geobacter</taxon>
    </lineage>
</organism>
<feature type="transmembrane region" description="Helical" evidence="1">
    <location>
        <begin position="49"/>
        <end position="71"/>
    </location>
</feature>
<name>A0ABX7Q0S6_9BACT</name>